<reference evidence="6 7" key="1">
    <citation type="submission" date="2020-08" db="EMBL/GenBank/DDBJ databases">
        <authorList>
            <person name="Liu C."/>
            <person name="Sun Q."/>
        </authorList>
    </citation>
    <scope>NUCLEOTIDE SEQUENCE [LARGE SCALE GENOMIC DNA]</scope>
    <source>
        <strain evidence="6 7">NSJ-61</strain>
    </source>
</reference>
<dbReference type="InterPro" id="IPR036412">
    <property type="entry name" value="HAD-like_sf"/>
</dbReference>
<dbReference type="GO" id="GO:0046872">
    <property type="term" value="F:metal ion binding"/>
    <property type="evidence" value="ECO:0007669"/>
    <property type="project" value="UniProtKB-KW"/>
</dbReference>
<evidence type="ECO:0000256" key="3">
    <source>
        <dbReference type="ARBA" id="ARBA00022723"/>
    </source>
</evidence>
<dbReference type="Gene3D" id="3.40.50.1000">
    <property type="entry name" value="HAD superfamily/HAD-like"/>
    <property type="match status" value="1"/>
</dbReference>
<organism evidence="6 7">
    <name type="scientific">[Eubacterium] hominis</name>
    <dbReference type="NCBI Taxonomy" id="2764325"/>
    <lineage>
        <taxon>Bacteria</taxon>
        <taxon>Bacillati</taxon>
        <taxon>Bacillota</taxon>
        <taxon>Erysipelotrichia</taxon>
        <taxon>Erysipelotrichales</taxon>
        <taxon>Erysipelotrichaceae</taxon>
        <taxon>Amedibacillus</taxon>
    </lineage>
</organism>
<evidence type="ECO:0000256" key="2">
    <source>
        <dbReference type="ARBA" id="ARBA00006171"/>
    </source>
</evidence>
<dbReference type="SFLD" id="SFLDG01129">
    <property type="entry name" value="C1.5:_HAD__Beta-PGM__Phosphata"/>
    <property type="match status" value="1"/>
</dbReference>
<dbReference type="PANTHER" id="PTHR46193">
    <property type="entry name" value="6-PHOSPHOGLUCONATE PHOSPHATASE"/>
    <property type="match status" value="1"/>
</dbReference>
<proteinExistence type="inferred from homology"/>
<dbReference type="AlphaFoldDB" id="A0A7G9GQ00"/>
<gene>
    <name evidence="6" type="ORF">H9Q80_02710</name>
</gene>
<dbReference type="CDD" id="cd07505">
    <property type="entry name" value="HAD_BPGM-like"/>
    <property type="match status" value="1"/>
</dbReference>
<dbReference type="SFLD" id="SFLDS00003">
    <property type="entry name" value="Haloacid_Dehalogenase"/>
    <property type="match status" value="1"/>
</dbReference>
<evidence type="ECO:0000313" key="6">
    <source>
        <dbReference type="EMBL" id="QNM12882.1"/>
    </source>
</evidence>
<dbReference type="KEGG" id="ehn:H9Q80_02710"/>
<evidence type="ECO:0000256" key="4">
    <source>
        <dbReference type="ARBA" id="ARBA00022842"/>
    </source>
</evidence>
<evidence type="ECO:0000256" key="1">
    <source>
        <dbReference type="ARBA" id="ARBA00001946"/>
    </source>
</evidence>
<dbReference type="EMBL" id="CP060636">
    <property type="protein sequence ID" value="QNM12882.1"/>
    <property type="molecule type" value="Genomic_DNA"/>
</dbReference>
<keyword evidence="3" id="KW-0479">Metal-binding</keyword>
<keyword evidence="7" id="KW-1185">Reference proteome</keyword>
<comment type="similarity">
    <text evidence="2">Belongs to the HAD-like hydrolase superfamily. CbbY/CbbZ/Gph/YieH family.</text>
</comment>
<protein>
    <submittedName>
        <fullName evidence="6">HAD family phosphatase</fullName>
    </submittedName>
</protein>
<comment type="cofactor">
    <cofactor evidence="1">
        <name>Mg(2+)</name>
        <dbReference type="ChEBI" id="CHEBI:18420"/>
    </cofactor>
</comment>
<name>A0A7G9GQ00_9FIRM</name>
<accession>A0A7G9GQ00</accession>
<sequence length="221" mass="25331">MEKGLLFDFNGTMFFDSPKHKIAWDVFSEKYRGKPISDDEMDHMHGQTNAQIIKVLMGEMSDEESEKLSKDKEALYREICLQQPESFHLAPGLTEVLDQLKMMQVPMTICTASIKENVDFFVSSFHLDKWFDVNNIIYDDGTHSNKISMFEDGAKRIGVPLSNCMIVEDSLSGIAFAHACHVEKIVAITTADKIEEYKNMPGVDEVIQDYYQFDLSFFQNK</sequence>
<dbReference type="InterPro" id="IPR051600">
    <property type="entry name" value="Beta-PGM-like"/>
</dbReference>
<dbReference type="GO" id="GO:0003824">
    <property type="term" value="F:catalytic activity"/>
    <property type="evidence" value="ECO:0007669"/>
    <property type="project" value="UniProtKB-ARBA"/>
</dbReference>
<evidence type="ECO:0000256" key="5">
    <source>
        <dbReference type="ARBA" id="ARBA00023277"/>
    </source>
</evidence>
<dbReference type="Proteomes" id="UP000515856">
    <property type="component" value="Chromosome"/>
</dbReference>
<keyword evidence="4" id="KW-0460">Magnesium</keyword>
<dbReference type="InterPro" id="IPR023198">
    <property type="entry name" value="PGP-like_dom2"/>
</dbReference>
<dbReference type="PANTHER" id="PTHR46193:SF18">
    <property type="entry name" value="HEXITOL PHOSPHATASE B"/>
    <property type="match status" value="1"/>
</dbReference>
<dbReference type="Pfam" id="PF00702">
    <property type="entry name" value="Hydrolase"/>
    <property type="match status" value="1"/>
</dbReference>
<evidence type="ECO:0000313" key="7">
    <source>
        <dbReference type="Proteomes" id="UP000515856"/>
    </source>
</evidence>
<keyword evidence="5" id="KW-0119">Carbohydrate metabolism</keyword>
<dbReference type="Gene3D" id="1.10.150.240">
    <property type="entry name" value="Putative phosphatase, domain 2"/>
    <property type="match status" value="1"/>
</dbReference>
<dbReference type="RefSeq" id="WP_117454060.1">
    <property type="nucleotide sequence ID" value="NZ_CP060636.1"/>
</dbReference>
<dbReference type="SUPFAM" id="SSF56784">
    <property type="entry name" value="HAD-like"/>
    <property type="match status" value="1"/>
</dbReference>
<dbReference type="InterPro" id="IPR023214">
    <property type="entry name" value="HAD_sf"/>
</dbReference>